<keyword evidence="8" id="KW-1133">Transmembrane helix</keyword>
<evidence type="ECO:0000256" key="9">
    <source>
        <dbReference type="ARBA" id="ARBA00023128"/>
    </source>
</evidence>
<keyword evidence="7" id="KW-0378">Hydrolase</keyword>
<evidence type="ECO:0000259" key="13">
    <source>
        <dbReference type="Pfam" id="PF10502"/>
    </source>
</evidence>
<dbReference type="PANTHER" id="PTHR46041">
    <property type="entry name" value="MITOCHONDRIAL INNER MEMBRANE PROTEASE SUBUNIT 2"/>
    <property type="match status" value="1"/>
</dbReference>
<name>A0A067QFF5_9AGAM</name>
<dbReference type="FunCoup" id="A0A067QFF5">
    <property type="interactions" value="325"/>
</dbReference>
<dbReference type="OrthoDB" id="308440at2759"/>
<dbReference type="GO" id="GO:0004252">
    <property type="term" value="F:serine-type endopeptidase activity"/>
    <property type="evidence" value="ECO:0007669"/>
    <property type="project" value="InterPro"/>
</dbReference>
<evidence type="ECO:0000256" key="3">
    <source>
        <dbReference type="ARBA" id="ARBA00013650"/>
    </source>
</evidence>
<sequence length="214" mass="24543">MFTTFRHQWLALHKSWRCLLQTNPALRWPLVTLYWLPTGIVFSKYFYSLRSVKGMSMQPTLNPDISQWRDVVLLDHYSTRVKGLYRRGDVVTVWSPMEPGVLLIKRIIALGGDKVKTLPPYPDTEITVPEGHAWVEGDEPFRSDDSNKFGPVPLALLDSRLLLIVWPFARIGFVPHPSEASVKSPRGGPAWRQEKAETERHQWRTSRVTVGPNS</sequence>
<keyword evidence="15" id="KW-1185">Reference proteome</keyword>
<gene>
    <name evidence="14" type="ORF">JAAARDRAFT_116588</name>
</gene>
<feature type="active site" evidence="11">
    <location>
        <position position="105"/>
    </location>
</feature>
<dbReference type="Pfam" id="PF10502">
    <property type="entry name" value="Peptidase_S26"/>
    <property type="match status" value="1"/>
</dbReference>
<feature type="domain" description="Peptidase S26" evidence="13">
    <location>
        <begin position="30"/>
        <end position="116"/>
    </location>
</feature>
<evidence type="ECO:0000256" key="5">
    <source>
        <dbReference type="ARBA" id="ARBA00022692"/>
    </source>
</evidence>
<evidence type="ECO:0000256" key="8">
    <source>
        <dbReference type="ARBA" id="ARBA00022989"/>
    </source>
</evidence>
<evidence type="ECO:0000313" key="14">
    <source>
        <dbReference type="EMBL" id="KDQ64885.1"/>
    </source>
</evidence>
<evidence type="ECO:0000256" key="10">
    <source>
        <dbReference type="ARBA" id="ARBA00023136"/>
    </source>
</evidence>
<feature type="compositionally biased region" description="Polar residues" evidence="12">
    <location>
        <begin position="205"/>
        <end position="214"/>
    </location>
</feature>
<dbReference type="Proteomes" id="UP000027265">
    <property type="component" value="Unassembled WGS sequence"/>
</dbReference>
<dbReference type="GO" id="GO:0006465">
    <property type="term" value="P:signal peptide processing"/>
    <property type="evidence" value="ECO:0007669"/>
    <property type="project" value="InterPro"/>
</dbReference>
<dbReference type="AlphaFoldDB" id="A0A067QFF5"/>
<dbReference type="HOGENOM" id="CLU_028723_4_1_1"/>
<keyword evidence="9" id="KW-0496">Mitochondrion</keyword>
<evidence type="ECO:0000256" key="2">
    <source>
        <dbReference type="ARBA" id="ARBA00007066"/>
    </source>
</evidence>
<dbReference type="GO" id="GO:0042720">
    <property type="term" value="C:mitochondrial inner membrane peptidase complex"/>
    <property type="evidence" value="ECO:0007669"/>
    <property type="project" value="InterPro"/>
</dbReference>
<dbReference type="InterPro" id="IPR000223">
    <property type="entry name" value="Pept_S26A_signal_pept_1"/>
</dbReference>
<keyword evidence="10" id="KW-0472">Membrane</keyword>
<dbReference type="InterPro" id="IPR036286">
    <property type="entry name" value="LexA/Signal_pep-like_sf"/>
</dbReference>
<accession>A0A067QFF5</accession>
<keyword evidence="4" id="KW-0645">Protease</keyword>
<dbReference type="Gene3D" id="2.10.109.10">
    <property type="entry name" value="Umud Fragment, subunit A"/>
    <property type="match status" value="1"/>
</dbReference>
<dbReference type="EMBL" id="KL197709">
    <property type="protein sequence ID" value="KDQ64885.1"/>
    <property type="molecule type" value="Genomic_DNA"/>
</dbReference>
<feature type="active site" evidence="11">
    <location>
        <position position="56"/>
    </location>
</feature>
<dbReference type="PRINTS" id="PR00727">
    <property type="entry name" value="LEADERPTASE"/>
</dbReference>
<dbReference type="InParanoid" id="A0A067QFF5"/>
<comment type="subcellular location">
    <subcellularLocation>
        <location evidence="1">Mitochondrion inner membrane</location>
        <topology evidence="1">Single-pass membrane protein</topology>
    </subcellularLocation>
</comment>
<dbReference type="InterPro" id="IPR019533">
    <property type="entry name" value="Peptidase_S26"/>
</dbReference>
<evidence type="ECO:0000256" key="12">
    <source>
        <dbReference type="SAM" id="MobiDB-lite"/>
    </source>
</evidence>
<comment type="similarity">
    <text evidence="2">Belongs to the peptidase S26 family. IMP2 subfamily.</text>
</comment>
<proteinExistence type="inferred from homology"/>
<protein>
    <recommendedName>
        <fullName evidence="3">Mitochondrial inner membrane protease subunit 2</fullName>
    </recommendedName>
</protein>
<evidence type="ECO:0000256" key="6">
    <source>
        <dbReference type="ARBA" id="ARBA00022792"/>
    </source>
</evidence>
<feature type="region of interest" description="Disordered" evidence="12">
    <location>
        <begin position="179"/>
        <end position="214"/>
    </location>
</feature>
<evidence type="ECO:0000256" key="1">
    <source>
        <dbReference type="ARBA" id="ARBA00004434"/>
    </source>
</evidence>
<evidence type="ECO:0000256" key="4">
    <source>
        <dbReference type="ARBA" id="ARBA00022670"/>
    </source>
</evidence>
<organism evidence="14 15">
    <name type="scientific">Jaapia argillacea MUCL 33604</name>
    <dbReference type="NCBI Taxonomy" id="933084"/>
    <lineage>
        <taxon>Eukaryota</taxon>
        <taxon>Fungi</taxon>
        <taxon>Dikarya</taxon>
        <taxon>Basidiomycota</taxon>
        <taxon>Agaricomycotina</taxon>
        <taxon>Agaricomycetes</taxon>
        <taxon>Agaricomycetidae</taxon>
        <taxon>Jaapiales</taxon>
        <taxon>Jaapiaceae</taxon>
        <taxon>Jaapia</taxon>
    </lineage>
</organism>
<dbReference type="SUPFAM" id="SSF51306">
    <property type="entry name" value="LexA/Signal peptidase"/>
    <property type="match status" value="1"/>
</dbReference>
<dbReference type="GO" id="GO:0006627">
    <property type="term" value="P:protein processing involved in protein targeting to mitochondrion"/>
    <property type="evidence" value="ECO:0007669"/>
    <property type="project" value="InterPro"/>
</dbReference>
<dbReference type="STRING" id="933084.A0A067QFF5"/>
<keyword evidence="5" id="KW-0812">Transmembrane</keyword>
<feature type="compositionally biased region" description="Basic and acidic residues" evidence="12">
    <location>
        <begin position="192"/>
        <end position="202"/>
    </location>
</feature>
<dbReference type="PANTHER" id="PTHR46041:SF2">
    <property type="entry name" value="MITOCHONDRIAL INNER MEMBRANE PROTEASE SUBUNIT 2"/>
    <property type="match status" value="1"/>
</dbReference>
<evidence type="ECO:0000256" key="11">
    <source>
        <dbReference type="PIRSR" id="PIRSR600223-1"/>
    </source>
</evidence>
<evidence type="ECO:0000256" key="7">
    <source>
        <dbReference type="ARBA" id="ARBA00022801"/>
    </source>
</evidence>
<dbReference type="InterPro" id="IPR037730">
    <property type="entry name" value="IMP2"/>
</dbReference>
<reference evidence="15" key="1">
    <citation type="journal article" date="2014" name="Proc. Natl. Acad. Sci. U.S.A.">
        <title>Extensive sampling of basidiomycete genomes demonstrates inadequacy of the white-rot/brown-rot paradigm for wood decay fungi.</title>
        <authorList>
            <person name="Riley R."/>
            <person name="Salamov A.A."/>
            <person name="Brown D.W."/>
            <person name="Nagy L.G."/>
            <person name="Floudas D."/>
            <person name="Held B.W."/>
            <person name="Levasseur A."/>
            <person name="Lombard V."/>
            <person name="Morin E."/>
            <person name="Otillar R."/>
            <person name="Lindquist E.A."/>
            <person name="Sun H."/>
            <person name="LaButti K.M."/>
            <person name="Schmutz J."/>
            <person name="Jabbour D."/>
            <person name="Luo H."/>
            <person name="Baker S.E."/>
            <person name="Pisabarro A.G."/>
            <person name="Walton J.D."/>
            <person name="Blanchette R.A."/>
            <person name="Henrissat B."/>
            <person name="Martin F."/>
            <person name="Cullen D."/>
            <person name="Hibbett D.S."/>
            <person name="Grigoriev I.V."/>
        </authorList>
    </citation>
    <scope>NUCLEOTIDE SEQUENCE [LARGE SCALE GENOMIC DNA]</scope>
    <source>
        <strain evidence="15">MUCL 33604</strain>
    </source>
</reference>
<dbReference type="CDD" id="cd06530">
    <property type="entry name" value="S26_SPase_I"/>
    <property type="match status" value="1"/>
</dbReference>
<keyword evidence="6" id="KW-0999">Mitochondrion inner membrane</keyword>
<evidence type="ECO:0000313" key="15">
    <source>
        <dbReference type="Proteomes" id="UP000027265"/>
    </source>
</evidence>